<comment type="caution">
    <text evidence="2">The sequence shown here is derived from an EMBL/GenBank/DDBJ whole genome shotgun (WGS) entry which is preliminary data.</text>
</comment>
<keyword evidence="1" id="KW-0472">Membrane</keyword>
<name>J9FJ46_9ZZZZ</name>
<proteinExistence type="predicted"/>
<protein>
    <submittedName>
        <fullName evidence="2">Membrane protein</fullName>
    </submittedName>
</protein>
<gene>
    <name evidence="2" type="ORF">EVA_22247</name>
</gene>
<dbReference type="AlphaFoldDB" id="J9FJ46"/>
<evidence type="ECO:0000256" key="1">
    <source>
        <dbReference type="SAM" id="Phobius"/>
    </source>
</evidence>
<keyword evidence="1" id="KW-0812">Transmembrane</keyword>
<sequence length="61" mass="6786">MYILNFAISVLMLFCSVCMAMAAFITPSGIQMLSVCVFSFMSLVCSILVAMTYRELKEQMG</sequence>
<reference evidence="2" key="1">
    <citation type="journal article" date="2012" name="PLoS ONE">
        <title>Gene sets for utilization of primary and secondary nutrition supplies in the distal gut of endangered iberian lynx.</title>
        <authorList>
            <person name="Alcaide M."/>
            <person name="Messina E."/>
            <person name="Richter M."/>
            <person name="Bargiela R."/>
            <person name="Peplies J."/>
            <person name="Huws S.A."/>
            <person name="Newbold C.J."/>
            <person name="Golyshin P.N."/>
            <person name="Simon M.A."/>
            <person name="Lopez G."/>
            <person name="Yakimov M.M."/>
            <person name="Ferrer M."/>
        </authorList>
    </citation>
    <scope>NUCLEOTIDE SEQUENCE</scope>
</reference>
<feature type="transmembrane region" description="Helical" evidence="1">
    <location>
        <begin position="32"/>
        <end position="53"/>
    </location>
</feature>
<accession>J9FJ46</accession>
<keyword evidence="1" id="KW-1133">Transmembrane helix</keyword>
<evidence type="ECO:0000313" key="2">
    <source>
        <dbReference type="EMBL" id="EJW89647.1"/>
    </source>
</evidence>
<organism evidence="2">
    <name type="scientific">gut metagenome</name>
    <dbReference type="NCBI Taxonomy" id="749906"/>
    <lineage>
        <taxon>unclassified sequences</taxon>
        <taxon>metagenomes</taxon>
        <taxon>organismal metagenomes</taxon>
    </lineage>
</organism>
<dbReference type="EMBL" id="AMCI01009345">
    <property type="protein sequence ID" value="EJW89647.1"/>
    <property type="molecule type" value="Genomic_DNA"/>
</dbReference>